<protein>
    <submittedName>
        <fullName evidence="2">Glycine cleavage system H protein (Lipoate-binding)</fullName>
    </submittedName>
</protein>
<dbReference type="GO" id="GO:0005737">
    <property type="term" value="C:cytoplasm"/>
    <property type="evidence" value="ECO:0007669"/>
    <property type="project" value="TreeGrafter"/>
</dbReference>
<dbReference type="PANTHER" id="PTHR11715:SF3">
    <property type="entry name" value="GLYCINE CLEAVAGE SYSTEM H PROTEIN-RELATED"/>
    <property type="match status" value="1"/>
</dbReference>
<proteinExistence type="predicted"/>
<dbReference type="PROSITE" id="PS00189">
    <property type="entry name" value="LIPOYL"/>
    <property type="match status" value="1"/>
</dbReference>
<accession>H5X7H6</accession>
<evidence type="ECO:0000256" key="1">
    <source>
        <dbReference type="ARBA" id="ARBA00022823"/>
    </source>
</evidence>
<dbReference type="GO" id="GO:0009249">
    <property type="term" value="P:protein lipoylation"/>
    <property type="evidence" value="ECO:0007669"/>
    <property type="project" value="TreeGrafter"/>
</dbReference>
<keyword evidence="1" id="KW-0450">Lipoyl</keyword>
<dbReference type="GO" id="GO:0019464">
    <property type="term" value="P:glycine decarboxylation via glycine cleavage system"/>
    <property type="evidence" value="ECO:0007669"/>
    <property type="project" value="InterPro"/>
</dbReference>
<dbReference type="STRING" id="882083.SacmaDRAFT_1937"/>
<dbReference type="InterPro" id="IPR003016">
    <property type="entry name" value="2-oxoA_DH_lipoyl-BS"/>
</dbReference>
<evidence type="ECO:0000313" key="3">
    <source>
        <dbReference type="Proteomes" id="UP000004926"/>
    </source>
</evidence>
<dbReference type="GO" id="GO:0005960">
    <property type="term" value="C:glycine cleavage complex"/>
    <property type="evidence" value="ECO:0007669"/>
    <property type="project" value="InterPro"/>
</dbReference>
<evidence type="ECO:0000313" key="2">
    <source>
        <dbReference type="EMBL" id="EHR50196.1"/>
    </source>
</evidence>
<dbReference type="PANTHER" id="PTHR11715">
    <property type="entry name" value="GLYCINE CLEAVAGE SYSTEM H PROTEIN"/>
    <property type="match status" value="1"/>
</dbReference>
<dbReference type="InterPro" id="IPR033753">
    <property type="entry name" value="GCV_H/Fam206"/>
</dbReference>
<dbReference type="Gene3D" id="2.40.50.100">
    <property type="match status" value="1"/>
</dbReference>
<dbReference type="AlphaFoldDB" id="H5X7H6"/>
<sequence>MSAVSDVVWRGCVIPDDLLYDVGMNVWVRPEADEVVLGMTDVAQTMGGRMVQVTWRRVGKTFARGRSVATIESAKWVGPFPTPLTGVLVAANEEAFGEDIAVANRDPYGAGWIARLRPERFDEERAHLLDGDAALRAYQVFLAEHDIHCYRCEE</sequence>
<dbReference type="SUPFAM" id="SSF51230">
    <property type="entry name" value="Single hybrid motif"/>
    <property type="match status" value="1"/>
</dbReference>
<dbReference type="InterPro" id="IPR011053">
    <property type="entry name" value="Single_hybrid_motif"/>
</dbReference>
<dbReference type="Proteomes" id="UP000004926">
    <property type="component" value="Chromosome"/>
</dbReference>
<name>H5X7H6_9PSEU</name>
<dbReference type="EMBL" id="CM001439">
    <property type="protein sequence ID" value="EHR50196.1"/>
    <property type="molecule type" value="Genomic_DNA"/>
</dbReference>
<reference evidence="2 3" key="1">
    <citation type="journal article" date="2012" name="Stand. Genomic Sci.">
        <title>Genome sequence of the ocean sediment bacterium Saccharomonospora marina type strain (XMU15(T)).</title>
        <authorList>
            <person name="Klenk H.P."/>
            <person name="Lu M."/>
            <person name="Lucas S."/>
            <person name="Lapidus A."/>
            <person name="Copeland A."/>
            <person name="Pitluck S."/>
            <person name="Goodwin L.A."/>
            <person name="Han C."/>
            <person name="Tapia R."/>
            <person name="Brambilla E.M."/>
            <person name="Potter G."/>
            <person name="Land M."/>
            <person name="Ivanova N."/>
            <person name="Rohde M."/>
            <person name="Goker M."/>
            <person name="Detter J.C."/>
            <person name="Li W.J."/>
            <person name="Kyrpides N.C."/>
            <person name="Woyke T."/>
        </authorList>
    </citation>
    <scope>NUCLEOTIDE SEQUENCE [LARGE SCALE GENOMIC DNA]</scope>
    <source>
        <strain evidence="2 3">XMU15</strain>
    </source>
</reference>
<dbReference type="eggNOG" id="COG0509">
    <property type="taxonomic scope" value="Bacteria"/>
</dbReference>
<dbReference type="HOGENOM" id="CLU_097408_2_2_11"/>
<keyword evidence="3" id="KW-1185">Reference proteome</keyword>
<dbReference type="InterPro" id="IPR002930">
    <property type="entry name" value="GCV_H"/>
</dbReference>
<dbReference type="Pfam" id="PF01597">
    <property type="entry name" value="GCV_H"/>
    <property type="match status" value="1"/>
</dbReference>
<dbReference type="CDD" id="cd06848">
    <property type="entry name" value="GCS_H"/>
    <property type="match status" value="1"/>
</dbReference>
<gene>
    <name evidence="2" type="ORF">SacmaDRAFT_1937</name>
</gene>
<organism evidence="2 3">
    <name type="scientific">Saccharomonospora marina XMU15</name>
    <dbReference type="NCBI Taxonomy" id="882083"/>
    <lineage>
        <taxon>Bacteria</taxon>
        <taxon>Bacillati</taxon>
        <taxon>Actinomycetota</taxon>
        <taxon>Actinomycetes</taxon>
        <taxon>Pseudonocardiales</taxon>
        <taxon>Pseudonocardiaceae</taxon>
        <taxon>Saccharomonospora</taxon>
    </lineage>
</organism>